<dbReference type="EMBL" id="BARW01026835">
    <property type="protein sequence ID" value="GAJ09826.1"/>
    <property type="molecule type" value="Genomic_DNA"/>
</dbReference>
<organism evidence="1">
    <name type="scientific">marine sediment metagenome</name>
    <dbReference type="NCBI Taxonomy" id="412755"/>
    <lineage>
        <taxon>unclassified sequences</taxon>
        <taxon>metagenomes</taxon>
        <taxon>ecological metagenomes</taxon>
    </lineage>
</organism>
<reference evidence="1" key="1">
    <citation type="journal article" date="2014" name="Front. Microbiol.">
        <title>High frequency of phylogenetically diverse reductive dehalogenase-homologous genes in deep subseafloor sedimentary metagenomes.</title>
        <authorList>
            <person name="Kawai M."/>
            <person name="Futagami T."/>
            <person name="Toyoda A."/>
            <person name="Takaki Y."/>
            <person name="Nishi S."/>
            <person name="Hori S."/>
            <person name="Arai W."/>
            <person name="Tsubouchi T."/>
            <person name="Morono Y."/>
            <person name="Uchiyama I."/>
            <person name="Ito T."/>
            <person name="Fujiyama A."/>
            <person name="Inagaki F."/>
            <person name="Takami H."/>
        </authorList>
    </citation>
    <scope>NUCLEOTIDE SEQUENCE</scope>
    <source>
        <strain evidence="1">Expedition CK06-06</strain>
    </source>
</reference>
<dbReference type="AlphaFoldDB" id="X1V9S6"/>
<evidence type="ECO:0000313" key="1">
    <source>
        <dbReference type="EMBL" id="GAJ09826.1"/>
    </source>
</evidence>
<name>X1V9S6_9ZZZZ</name>
<sequence>TRLIEPPKVVESKQPRVFSGAVNGYYSRAGWQIG</sequence>
<comment type="caution">
    <text evidence="1">The sequence shown here is derived from an EMBL/GenBank/DDBJ whole genome shotgun (WGS) entry which is preliminary data.</text>
</comment>
<accession>X1V9S6</accession>
<protein>
    <submittedName>
        <fullName evidence="1">Uncharacterized protein</fullName>
    </submittedName>
</protein>
<gene>
    <name evidence="1" type="ORF">S12H4_43685</name>
</gene>
<feature type="non-terminal residue" evidence="1">
    <location>
        <position position="1"/>
    </location>
</feature>
<proteinExistence type="predicted"/>